<feature type="signal peptide" evidence="3">
    <location>
        <begin position="1"/>
        <end position="26"/>
    </location>
</feature>
<dbReference type="EMBL" id="JBIHSN010000002">
    <property type="protein sequence ID" value="MFH0265385.1"/>
    <property type="molecule type" value="Genomic_DNA"/>
</dbReference>
<dbReference type="CDD" id="cd13867">
    <property type="entry name" value="CuRO_2_CueO_FtsP"/>
    <property type="match status" value="1"/>
</dbReference>
<protein>
    <submittedName>
        <fullName evidence="6">Multicopper oxidase CueO</fullName>
        <ecNumber evidence="6">1.16.3.1</ecNumber>
    </submittedName>
</protein>
<dbReference type="CDD" id="cd13890">
    <property type="entry name" value="CuRO_3_CueO_FtsP"/>
    <property type="match status" value="1"/>
</dbReference>
<evidence type="ECO:0000256" key="1">
    <source>
        <dbReference type="ARBA" id="ARBA00022723"/>
    </source>
</evidence>
<keyword evidence="2 6" id="KW-0560">Oxidoreductase</keyword>
<dbReference type="PROSITE" id="PS00080">
    <property type="entry name" value="MULTICOPPER_OXIDASE2"/>
    <property type="match status" value="1"/>
</dbReference>
<dbReference type="InterPro" id="IPR045087">
    <property type="entry name" value="Cu-oxidase_fam"/>
</dbReference>
<dbReference type="GO" id="GO:0004322">
    <property type="term" value="F:ferroxidase activity"/>
    <property type="evidence" value="ECO:0007669"/>
    <property type="project" value="UniProtKB-EC"/>
</dbReference>
<organism evidence="6 7">
    <name type="scientific">Vibrio rumoiensis</name>
    <dbReference type="NCBI Taxonomy" id="76258"/>
    <lineage>
        <taxon>Bacteria</taxon>
        <taxon>Pseudomonadati</taxon>
        <taxon>Pseudomonadota</taxon>
        <taxon>Gammaproteobacteria</taxon>
        <taxon>Vibrionales</taxon>
        <taxon>Vibrionaceae</taxon>
        <taxon>Vibrio</taxon>
    </lineage>
</organism>
<dbReference type="Gene3D" id="2.60.40.420">
    <property type="entry name" value="Cupredoxins - blue copper proteins"/>
    <property type="match status" value="3"/>
</dbReference>
<gene>
    <name evidence="6" type="primary">cueO</name>
    <name evidence="6" type="ORF">ACGRQ9_07730</name>
</gene>
<evidence type="ECO:0000256" key="3">
    <source>
        <dbReference type="SAM" id="SignalP"/>
    </source>
</evidence>
<keyword evidence="7" id="KW-1185">Reference proteome</keyword>
<feature type="chain" id="PRO_5047306706" evidence="3">
    <location>
        <begin position="27"/>
        <end position="543"/>
    </location>
</feature>
<keyword evidence="1" id="KW-0479">Metal-binding</keyword>
<dbReference type="InterPro" id="IPR011706">
    <property type="entry name" value="Cu-oxidase_C"/>
</dbReference>
<name>A0ABW7IUR7_9VIBR</name>
<dbReference type="PANTHER" id="PTHR48267:SF1">
    <property type="entry name" value="BILIRUBIN OXIDASE"/>
    <property type="match status" value="1"/>
</dbReference>
<feature type="domain" description="Plastocyanin-like" evidence="5">
    <location>
        <begin position="62"/>
        <end position="170"/>
    </location>
</feature>
<dbReference type="Pfam" id="PF07732">
    <property type="entry name" value="Cu-oxidase_3"/>
    <property type="match status" value="1"/>
</dbReference>
<evidence type="ECO:0000259" key="4">
    <source>
        <dbReference type="Pfam" id="PF07731"/>
    </source>
</evidence>
<dbReference type="SUPFAM" id="SSF49503">
    <property type="entry name" value="Cupredoxins"/>
    <property type="match status" value="3"/>
</dbReference>
<accession>A0ABW7IUR7</accession>
<dbReference type="EC" id="1.16.3.1" evidence="6"/>
<feature type="domain" description="Plastocyanin-like" evidence="4">
    <location>
        <begin position="425"/>
        <end position="542"/>
    </location>
</feature>
<dbReference type="NCBIfam" id="NF008205">
    <property type="entry name" value="PRK10965.1"/>
    <property type="match status" value="1"/>
</dbReference>
<sequence>MDRRRFLKLSSAAGVASFSIPHASFAFSNTQPDTQQPKLPIPELIDTHNIQTQLTIQSGFSQFLTTNKTPTCGINGPFLGPVLKMKSGHDANIKVTNTLDRAMTIHWHGLEIPGNLDGGPHQLIQPNESWQVTLPIRQPAATCWFHPHQHPTTAEYVIKGIAGMILIEDELSDSLNLPSEWGVDQIPLIIQDRRFKDNGEFDYELLDIVNVAMGYAGNQVLVNGAIYPQAEVNSGWVRFHLLNGSNARTYRLTASDEREFFVIASDAGLLDKPVKMSQLDMAAGERYDILVSTHDNKPFDWVTLPVKQMGMMHAPFNQPYPLVSVQTNGQKGKGELPSSMAVLPELTPSRATVKRDVVLGMPEELDRQAMQIMMARQPRMSGMAKRMDMMSAHGKSGSNDSHGMHMDQDMKHDMKGMATPESTFTKKELLHINTINGRPFDMQRIDFNAKQGELEHWIISQGKDHMLHPFHIHGCRFRVLSINSNPPPKHLSGWKDTISVFPMGTTELLVQFNHLASKDTPYMAHCHILEHEDTGMMMQFTVS</sequence>
<dbReference type="CDD" id="cd04232">
    <property type="entry name" value="CuRO_1_CueO_FtsP"/>
    <property type="match status" value="1"/>
</dbReference>
<evidence type="ECO:0000256" key="2">
    <source>
        <dbReference type="ARBA" id="ARBA00023002"/>
    </source>
</evidence>
<evidence type="ECO:0000313" key="7">
    <source>
        <dbReference type="Proteomes" id="UP001607151"/>
    </source>
</evidence>
<dbReference type="Proteomes" id="UP001607151">
    <property type="component" value="Unassembled WGS sequence"/>
</dbReference>
<reference evidence="6 7" key="1">
    <citation type="submission" date="2024-10" db="EMBL/GenBank/DDBJ databases">
        <authorList>
            <person name="Yibar A."/>
            <person name="Saticioglu I.B."/>
            <person name="Duman M."/>
            <person name="Ajmi N."/>
            <person name="Gurler F."/>
            <person name="Ay H."/>
            <person name="Onuk E."/>
            <person name="Guler S."/>
            <person name="Romalde J.L."/>
        </authorList>
    </citation>
    <scope>NUCLEOTIDE SEQUENCE [LARGE SCALE GENOMIC DNA]</scope>
    <source>
        <strain evidence="6 7">14-MA-B</strain>
    </source>
</reference>
<dbReference type="PANTHER" id="PTHR48267">
    <property type="entry name" value="CUPREDOXIN SUPERFAMILY PROTEIN"/>
    <property type="match status" value="1"/>
</dbReference>
<dbReference type="InterPro" id="IPR008972">
    <property type="entry name" value="Cupredoxin"/>
</dbReference>
<dbReference type="Pfam" id="PF07731">
    <property type="entry name" value="Cu-oxidase_2"/>
    <property type="match status" value="1"/>
</dbReference>
<evidence type="ECO:0000259" key="5">
    <source>
        <dbReference type="Pfam" id="PF07732"/>
    </source>
</evidence>
<dbReference type="InterPro" id="IPR011707">
    <property type="entry name" value="Cu-oxidase-like_N"/>
</dbReference>
<keyword evidence="3" id="KW-0732">Signal</keyword>
<comment type="caution">
    <text evidence="6">The sequence shown here is derived from an EMBL/GenBank/DDBJ whole genome shotgun (WGS) entry which is preliminary data.</text>
</comment>
<evidence type="ECO:0000313" key="6">
    <source>
        <dbReference type="EMBL" id="MFH0265385.1"/>
    </source>
</evidence>
<dbReference type="InterPro" id="IPR002355">
    <property type="entry name" value="Cu_oxidase_Cu_BS"/>
</dbReference>
<dbReference type="RefSeq" id="WP_394607623.1">
    <property type="nucleotide sequence ID" value="NZ_JBIHSJ010000001.1"/>
</dbReference>
<proteinExistence type="predicted"/>